<evidence type="ECO:0000256" key="9">
    <source>
        <dbReference type="ARBA" id="ARBA00023136"/>
    </source>
</evidence>
<comment type="subcellular location">
    <subcellularLocation>
        <location evidence="1">Cell inner membrane</location>
        <topology evidence="1">Single-pass membrane protein</topology>
        <orientation evidence="1">Periplasmic side</orientation>
    </subcellularLocation>
</comment>
<evidence type="ECO:0000256" key="4">
    <source>
        <dbReference type="ARBA" id="ARBA00022475"/>
    </source>
</evidence>
<reference evidence="12 13" key="1">
    <citation type="submission" date="2015-10" db="EMBL/GenBank/DDBJ databases">
        <authorList>
            <person name="Gilbert D.G."/>
        </authorList>
    </citation>
    <scope>NUCLEOTIDE SEQUENCE [LARGE SCALE GENOMIC DNA]</scope>
    <source>
        <strain evidence="12">COMA1</strain>
    </source>
</reference>
<feature type="domain" description="TonB C-terminal" evidence="11">
    <location>
        <begin position="191"/>
        <end position="282"/>
    </location>
</feature>
<keyword evidence="7" id="KW-0653">Protein transport</keyword>
<dbReference type="Gene3D" id="3.30.1150.10">
    <property type="match status" value="1"/>
</dbReference>
<evidence type="ECO:0000256" key="8">
    <source>
        <dbReference type="ARBA" id="ARBA00022989"/>
    </source>
</evidence>
<organism evidence="12 13">
    <name type="scientific">Candidatus Nitrospira nitrosa</name>
    <dbReference type="NCBI Taxonomy" id="1742972"/>
    <lineage>
        <taxon>Bacteria</taxon>
        <taxon>Pseudomonadati</taxon>
        <taxon>Nitrospirota</taxon>
        <taxon>Nitrospiria</taxon>
        <taxon>Nitrospirales</taxon>
        <taxon>Nitrospiraceae</taxon>
        <taxon>Nitrospira</taxon>
    </lineage>
</organism>
<dbReference type="GO" id="GO:0098797">
    <property type="term" value="C:plasma membrane protein complex"/>
    <property type="evidence" value="ECO:0007669"/>
    <property type="project" value="TreeGrafter"/>
</dbReference>
<dbReference type="OrthoDB" id="9792439at2"/>
<dbReference type="PANTHER" id="PTHR33446">
    <property type="entry name" value="PROTEIN TONB-RELATED"/>
    <property type="match status" value="1"/>
</dbReference>
<dbReference type="GO" id="GO:0031992">
    <property type="term" value="F:energy transducer activity"/>
    <property type="evidence" value="ECO:0007669"/>
    <property type="project" value="TreeGrafter"/>
</dbReference>
<dbReference type="EMBL" id="CZQA01000009">
    <property type="protein sequence ID" value="CUS37031.1"/>
    <property type="molecule type" value="Genomic_DNA"/>
</dbReference>
<accession>A0A0S4LHF5</accession>
<dbReference type="NCBIfam" id="TIGR01352">
    <property type="entry name" value="tonB_Cterm"/>
    <property type="match status" value="1"/>
</dbReference>
<dbReference type="Proteomes" id="UP000199032">
    <property type="component" value="Unassembled WGS sequence"/>
</dbReference>
<dbReference type="SUPFAM" id="SSF74653">
    <property type="entry name" value="TolA/TonB C-terminal domain"/>
    <property type="match status" value="1"/>
</dbReference>
<dbReference type="InterPro" id="IPR051045">
    <property type="entry name" value="TonB-dependent_transducer"/>
</dbReference>
<keyword evidence="6 10" id="KW-0812">Transmembrane</keyword>
<feature type="transmembrane region" description="Helical" evidence="10">
    <location>
        <begin position="21"/>
        <end position="42"/>
    </location>
</feature>
<evidence type="ECO:0000256" key="10">
    <source>
        <dbReference type="SAM" id="Phobius"/>
    </source>
</evidence>
<dbReference type="RefSeq" id="WP_090749542.1">
    <property type="nucleotide sequence ID" value="NZ_CZQA01000009.1"/>
</dbReference>
<name>A0A0S4LHF5_9BACT</name>
<evidence type="ECO:0000256" key="1">
    <source>
        <dbReference type="ARBA" id="ARBA00004383"/>
    </source>
</evidence>
<comment type="similarity">
    <text evidence="2">Belongs to the TonB family.</text>
</comment>
<dbReference type="PANTHER" id="PTHR33446:SF2">
    <property type="entry name" value="PROTEIN TONB"/>
    <property type="match status" value="1"/>
</dbReference>
<evidence type="ECO:0000256" key="2">
    <source>
        <dbReference type="ARBA" id="ARBA00006555"/>
    </source>
</evidence>
<gene>
    <name evidence="12" type="ORF">COMA1_30374</name>
</gene>
<keyword evidence="9 10" id="KW-0472">Membrane</keyword>
<keyword evidence="4" id="KW-1003">Cell membrane</keyword>
<sequence length="282" mass="31091">MTTPTVDLRNTGSVFDRARGWVVSTLVHGLGIAGSLFVMGAIEQPPPPSLFQWDIAMVESPAQTEAQPAEPIMQPTPPTVRPNPPLRQIKQVATEQPISQTHQDIPASLETTQVVKDVVTNAEPVMEYATVASTVSEPVTSSSVVETPVDSLEQLVTEAPTPIESVASRTEYRQVEHRQVVHRETRADFGWLTETLWNKIEELKRYPTLAKVNHWEGRVVVSAVIRDDGEVMGVQIAETSGRAVLDEEAMAVMKKASPLRLKHPLGQRQITILIPISYRLDG</sequence>
<keyword evidence="13" id="KW-1185">Reference proteome</keyword>
<dbReference type="Pfam" id="PF03544">
    <property type="entry name" value="TonB_C"/>
    <property type="match status" value="1"/>
</dbReference>
<evidence type="ECO:0000313" key="12">
    <source>
        <dbReference type="EMBL" id="CUS37031.1"/>
    </source>
</evidence>
<evidence type="ECO:0000256" key="7">
    <source>
        <dbReference type="ARBA" id="ARBA00022927"/>
    </source>
</evidence>
<keyword evidence="5" id="KW-0997">Cell inner membrane</keyword>
<keyword evidence="8 10" id="KW-1133">Transmembrane helix</keyword>
<dbReference type="AlphaFoldDB" id="A0A0S4LHF5"/>
<dbReference type="PROSITE" id="PS52015">
    <property type="entry name" value="TONB_CTD"/>
    <property type="match status" value="1"/>
</dbReference>
<evidence type="ECO:0000313" key="13">
    <source>
        <dbReference type="Proteomes" id="UP000199032"/>
    </source>
</evidence>
<dbReference type="GO" id="GO:0055085">
    <property type="term" value="P:transmembrane transport"/>
    <property type="evidence" value="ECO:0007669"/>
    <property type="project" value="InterPro"/>
</dbReference>
<dbReference type="GO" id="GO:0015031">
    <property type="term" value="P:protein transport"/>
    <property type="evidence" value="ECO:0007669"/>
    <property type="project" value="UniProtKB-KW"/>
</dbReference>
<dbReference type="InterPro" id="IPR037682">
    <property type="entry name" value="TonB_C"/>
</dbReference>
<evidence type="ECO:0000256" key="5">
    <source>
        <dbReference type="ARBA" id="ARBA00022519"/>
    </source>
</evidence>
<dbReference type="STRING" id="1742972.COMA1_30374"/>
<evidence type="ECO:0000256" key="6">
    <source>
        <dbReference type="ARBA" id="ARBA00022692"/>
    </source>
</evidence>
<keyword evidence="3" id="KW-0813">Transport</keyword>
<proteinExistence type="inferred from homology"/>
<dbReference type="InterPro" id="IPR006260">
    <property type="entry name" value="TonB/TolA_C"/>
</dbReference>
<protein>
    <recommendedName>
        <fullName evidence="11">TonB C-terminal domain-containing protein</fullName>
    </recommendedName>
</protein>
<evidence type="ECO:0000259" key="11">
    <source>
        <dbReference type="PROSITE" id="PS52015"/>
    </source>
</evidence>
<evidence type="ECO:0000256" key="3">
    <source>
        <dbReference type="ARBA" id="ARBA00022448"/>
    </source>
</evidence>